<dbReference type="RefSeq" id="WP_135617345.1">
    <property type="nucleotide sequence ID" value="NZ_RQGG01000007.1"/>
</dbReference>
<dbReference type="AlphaFoldDB" id="A0A4R9JUH8"/>
<dbReference type="OrthoDB" id="9814800at2"/>
<accession>A0A4R9JUH8</accession>
<evidence type="ECO:0000313" key="3">
    <source>
        <dbReference type="Proteomes" id="UP000297609"/>
    </source>
</evidence>
<dbReference type="Pfam" id="PF13435">
    <property type="entry name" value="Cytochrome_C554"/>
    <property type="match status" value="1"/>
</dbReference>
<dbReference type="InterPro" id="IPR036280">
    <property type="entry name" value="Multihaem_cyt_sf"/>
</dbReference>
<dbReference type="Gene3D" id="1.10.1130.10">
    <property type="entry name" value="Flavocytochrome C3, Chain A"/>
    <property type="match status" value="1"/>
</dbReference>
<dbReference type="EMBL" id="RQGG01000007">
    <property type="protein sequence ID" value="TGL55910.1"/>
    <property type="molecule type" value="Genomic_DNA"/>
</dbReference>
<dbReference type="SUPFAM" id="SSF48695">
    <property type="entry name" value="Multiheme cytochromes"/>
    <property type="match status" value="1"/>
</dbReference>
<evidence type="ECO:0000259" key="1">
    <source>
        <dbReference type="Pfam" id="PF13435"/>
    </source>
</evidence>
<dbReference type="Proteomes" id="UP000297609">
    <property type="component" value="Unassembled WGS sequence"/>
</dbReference>
<keyword evidence="3" id="KW-1185">Reference proteome</keyword>
<comment type="caution">
    <text evidence="2">The sequence shown here is derived from an EMBL/GenBank/DDBJ whole genome shotgun (WGS) entry which is preliminary data.</text>
</comment>
<protein>
    <submittedName>
        <fullName evidence="2">Cytochrome c554 and C-prime</fullName>
    </submittedName>
</protein>
<feature type="domain" description="Cytochrome c-552/4" evidence="1">
    <location>
        <begin position="49"/>
        <end position="125"/>
    </location>
</feature>
<proteinExistence type="predicted"/>
<reference evidence="2" key="1">
    <citation type="journal article" date="2019" name="PLoS Negl. Trop. Dis.">
        <title>Revisiting the worldwide diversity of Leptospira species in the environment.</title>
        <authorList>
            <person name="Vincent A.T."/>
            <person name="Schiettekatte O."/>
            <person name="Bourhy P."/>
            <person name="Veyrier F.J."/>
            <person name="Picardeau M."/>
        </authorList>
    </citation>
    <scope>NUCLEOTIDE SEQUENCE [LARGE SCALE GENOMIC DNA]</scope>
    <source>
        <strain evidence="2">201702454</strain>
    </source>
</reference>
<evidence type="ECO:0000313" key="2">
    <source>
        <dbReference type="EMBL" id="TGL55910.1"/>
    </source>
</evidence>
<dbReference type="InterPro" id="IPR023155">
    <property type="entry name" value="Cyt_c-552/4"/>
</dbReference>
<organism evidence="2 3">
    <name type="scientific">Leptospira kemamanensis</name>
    <dbReference type="NCBI Taxonomy" id="2484942"/>
    <lineage>
        <taxon>Bacteria</taxon>
        <taxon>Pseudomonadati</taxon>
        <taxon>Spirochaetota</taxon>
        <taxon>Spirochaetia</taxon>
        <taxon>Leptospirales</taxon>
        <taxon>Leptospiraceae</taxon>
        <taxon>Leptospira</taxon>
    </lineage>
</organism>
<sequence length="351" mass="41187">MFRLQVYVFVFLLICNVFNCNESKILKPMTNGKSPLVIGEGDWNSTKDCERCHQTITQNHQKSAHANSWTDPIFVKAFQKEPKQWCMNCHAPLHSFASNVDFKSIAQYQSKNDLWMEGVNCAVCHVRENIIYGKQTRTDIKDHIVIEDQSFKNNSLCQNCHSFPFPKQHFPKIEYTDVIMQGTGTEAQGLISDISKSNLCVNCHLKTNHQLNGTVFDSNWMEDWKVSVESIQKEKTYFVNLKMKFPKMGHKFPTGDLFRSLVFRIYDRSQRLLFEYRFEKKMRLKDLVEVRDTRLSPDSTTEFEDTFSIIEPPYECELVYHLQFSIENELKDHFSNAELLRPIFRDKCTIK</sequence>
<gene>
    <name evidence="2" type="ORF">EHQ59_01255</name>
</gene>
<name>A0A4R9JUH8_9LEPT</name>